<sequence length="168" mass="19872">MKVIDALEASSASYAGKVKTQDYGAFYRNKVLKQNPASEAYWEIRDLQARSNQRITGLLSVGAEHNRNDKQARKRPSAEPEWQSFRDPDQLLRYKANAEGFRYDRLTWPMLDMRHNHVDEYFDEMENSIRAWCAQQAELIDAWAERLVRLRRQRANTVRWEAYAGYHM</sequence>
<organism evidence="2 3">
    <name type="scientific">Teratosphaeria nubilosa</name>
    <dbReference type="NCBI Taxonomy" id="161662"/>
    <lineage>
        <taxon>Eukaryota</taxon>
        <taxon>Fungi</taxon>
        <taxon>Dikarya</taxon>
        <taxon>Ascomycota</taxon>
        <taxon>Pezizomycotina</taxon>
        <taxon>Dothideomycetes</taxon>
        <taxon>Dothideomycetidae</taxon>
        <taxon>Mycosphaerellales</taxon>
        <taxon>Teratosphaeriaceae</taxon>
        <taxon>Teratosphaeria</taxon>
    </lineage>
</organism>
<keyword evidence="3" id="KW-1185">Reference proteome</keyword>
<evidence type="ECO:0000313" key="2">
    <source>
        <dbReference type="EMBL" id="KAF2770190.1"/>
    </source>
</evidence>
<dbReference type="Proteomes" id="UP000799436">
    <property type="component" value="Unassembled WGS sequence"/>
</dbReference>
<evidence type="ECO:0000256" key="1">
    <source>
        <dbReference type="SAM" id="MobiDB-lite"/>
    </source>
</evidence>
<dbReference type="AlphaFoldDB" id="A0A6G1LC32"/>
<dbReference type="EMBL" id="ML995827">
    <property type="protein sequence ID" value="KAF2770190.1"/>
    <property type="molecule type" value="Genomic_DNA"/>
</dbReference>
<gene>
    <name evidence="2" type="ORF">EJ03DRAFT_326592</name>
</gene>
<name>A0A6G1LC32_9PEZI</name>
<protein>
    <submittedName>
        <fullName evidence="2">Uncharacterized protein</fullName>
    </submittedName>
</protein>
<reference evidence="2" key="1">
    <citation type="journal article" date="2020" name="Stud. Mycol.">
        <title>101 Dothideomycetes genomes: a test case for predicting lifestyles and emergence of pathogens.</title>
        <authorList>
            <person name="Haridas S."/>
            <person name="Albert R."/>
            <person name="Binder M."/>
            <person name="Bloem J."/>
            <person name="Labutti K."/>
            <person name="Salamov A."/>
            <person name="Andreopoulos B."/>
            <person name="Baker S."/>
            <person name="Barry K."/>
            <person name="Bills G."/>
            <person name="Bluhm B."/>
            <person name="Cannon C."/>
            <person name="Castanera R."/>
            <person name="Culley D."/>
            <person name="Daum C."/>
            <person name="Ezra D."/>
            <person name="Gonzalez J."/>
            <person name="Henrissat B."/>
            <person name="Kuo A."/>
            <person name="Liang C."/>
            <person name="Lipzen A."/>
            <person name="Lutzoni F."/>
            <person name="Magnuson J."/>
            <person name="Mondo S."/>
            <person name="Nolan M."/>
            <person name="Ohm R."/>
            <person name="Pangilinan J."/>
            <person name="Park H.-J."/>
            <person name="Ramirez L."/>
            <person name="Alfaro M."/>
            <person name="Sun H."/>
            <person name="Tritt A."/>
            <person name="Yoshinaga Y."/>
            <person name="Zwiers L.-H."/>
            <person name="Turgeon B."/>
            <person name="Goodwin S."/>
            <person name="Spatafora J."/>
            <person name="Crous P."/>
            <person name="Grigoriev I."/>
        </authorList>
    </citation>
    <scope>NUCLEOTIDE SEQUENCE</scope>
    <source>
        <strain evidence="2">CBS 116005</strain>
    </source>
</reference>
<proteinExistence type="predicted"/>
<feature type="non-terminal residue" evidence="2">
    <location>
        <position position="168"/>
    </location>
</feature>
<accession>A0A6G1LC32</accession>
<feature type="region of interest" description="Disordered" evidence="1">
    <location>
        <begin position="64"/>
        <end position="83"/>
    </location>
</feature>
<evidence type="ECO:0000313" key="3">
    <source>
        <dbReference type="Proteomes" id="UP000799436"/>
    </source>
</evidence>